<sequence length="98" mass="11034">MPIDDKCNPLCPLFKCARNALFVTTKSYRGRTFKVAMCRLTGGECIGGECQYASCRINSLLPNGKCAKALEKKVKPLSDEELFREMQAIDDVDNKRLR</sequence>
<name>A0A7J3XXT3_9CREN</name>
<reference evidence="1" key="1">
    <citation type="journal article" date="2020" name="mSystems">
        <title>Genome- and Community-Level Interaction Insights into Carbon Utilization and Element Cycling Functions of Hydrothermarchaeota in Hydrothermal Sediment.</title>
        <authorList>
            <person name="Zhou Z."/>
            <person name="Liu Y."/>
            <person name="Xu W."/>
            <person name="Pan J."/>
            <person name="Luo Z.H."/>
            <person name="Li M."/>
        </authorList>
    </citation>
    <scope>NUCLEOTIDE SEQUENCE [LARGE SCALE GENOMIC DNA]</scope>
    <source>
        <strain evidence="1">SpSt-110</strain>
    </source>
</reference>
<evidence type="ECO:0000313" key="1">
    <source>
        <dbReference type="EMBL" id="HHP67517.1"/>
    </source>
</evidence>
<dbReference type="EMBL" id="DRYK01000026">
    <property type="protein sequence ID" value="HHP67517.1"/>
    <property type="molecule type" value="Genomic_DNA"/>
</dbReference>
<accession>A0A7J3XXT3</accession>
<organism evidence="1">
    <name type="scientific">Thermogladius calderae</name>
    <dbReference type="NCBI Taxonomy" id="1200300"/>
    <lineage>
        <taxon>Archaea</taxon>
        <taxon>Thermoproteota</taxon>
        <taxon>Thermoprotei</taxon>
        <taxon>Desulfurococcales</taxon>
        <taxon>Desulfurococcaceae</taxon>
        <taxon>Thermogladius</taxon>
    </lineage>
</organism>
<dbReference type="AlphaFoldDB" id="A0A7J3XXT3"/>
<gene>
    <name evidence="1" type="ORF">ENM60_01800</name>
</gene>
<comment type="caution">
    <text evidence="1">The sequence shown here is derived from an EMBL/GenBank/DDBJ whole genome shotgun (WGS) entry which is preliminary data.</text>
</comment>
<protein>
    <submittedName>
        <fullName evidence="1">Uncharacterized protein</fullName>
    </submittedName>
</protein>
<proteinExistence type="predicted"/>